<dbReference type="Pfam" id="PF00067">
    <property type="entry name" value="p450"/>
    <property type="match status" value="1"/>
</dbReference>
<dbReference type="InterPro" id="IPR036396">
    <property type="entry name" value="Cyt_P450_sf"/>
</dbReference>
<sequence>MQVAVGAANRAPDRFPSPDQLDPGRNAGGDLAFGHGIHRCVGAPPARPEAELALRAILTRFPHIRLAVPPERPARSTATGT</sequence>
<gene>
    <name evidence="4" type="ORF">DTL70_27425</name>
</gene>
<accession>A0A367EJC8</accession>
<dbReference type="GO" id="GO:0004497">
    <property type="term" value="F:monooxygenase activity"/>
    <property type="evidence" value="ECO:0007669"/>
    <property type="project" value="UniProtKB-KW"/>
</dbReference>
<feature type="region of interest" description="Disordered" evidence="3">
    <location>
        <begin position="1"/>
        <end position="30"/>
    </location>
</feature>
<dbReference type="PANTHER" id="PTHR46696">
    <property type="entry name" value="P450, PUTATIVE (EUROFUNG)-RELATED"/>
    <property type="match status" value="1"/>
</dbReference>
<dbReference type="PROSITE" id="PS00086">
    <property type="entry name" value="CYTOCHROME_P450"/>
    <property type="match status" value="1"/>
</dbReference>
<evidence type="ECO:0000256" key="1">
    <source>
        <dbReference type="ARBA" id="ARBA00010617"/>
    </source>
</evidence>
<proteinExistence type="inferred from homology"/>
<dbReference type="GO" id="GO:0020037">
    <property type="term" value="F:heme binding"/>
    <property type="evidence" value="ECO:0007669"/>
    <property type="project" value="InterPro"/>
</dbReference>
<keyword evidence="2" id="KW-0479">Metal-binding</keyword>
<protein>
    <submittedName>
        <fullName evidence="4">Cytochrome P450</fullName>
    </submittedName>
</protein>
<evidence type="ECO:0000313" key="4">
    <source>
        <dbReference type="EMBL" id="RCG17310.1"/>
    </source>
</evidence>
<dbReference type="GO" id="GO:0016705">
    <property type="term" value="F:oxidoreductase activity, acting on paired donors, with incorporation or reduction of molecular oxygen"/>
    <property type="evidence" value="ECO:0007669"/>
    <property type="project" value="InterPro"/>
</dbReference>
<dbReference type="InterPro" id="IPR017972">
    <property type="entry name" value="Cyt_P450_CS"/>
</dbReference>
<evidence type="ECO:0000256" key="2">
    <source>
        <dbReference type="RuleBase" id="RU000461"/>
    </source>
</evidence>
<keyword evidence="5" id="KW-1185">Reference proteome</keyword>
<dbReference type="Proteomes" id="UP000252914">
    <property type="component" value="Unassembled WGS sequence"/>
</dbReference>
<name>A0A367EJC8_9ACTN</name>
<dbReference type="AlphaFoldDB" id="A0A367EJC8"/>
<comment type="similarity">
    <text evidence="1 2">Belongs to the cytochrome P450 family.</text>
</comment>
<dbReference type="PANTHER" id="PTHR46696:SF1">
    <property type="entry name" value="CYTOCHROME P450 YJIB-RELATED"/>
    <property type="match status" value="1"/>
</dbReference>
<dbReference type="Gene3D" id="1.10.630.10">
    <property type="entry name" value="Cytochrome P450"/>
    <property type="match status" value="1"/>
</dbReference>
<dbReference type="InterPro" id="IPR001128">
    <property type="entry name" value="Cyt_P450"/>
</dbReference>
<dbReference type="InterPro" id="IPR002397">
    <property type="entry name" value="Cyt_P450_B"/>
</dbReference>
<dbReference type="PRINTS" id="PR00359">
    <property type="entry name" value="BP450"/>
</dbReference>
<keyword evidence="2" id="KW-0349">Heme</keyword>
<organism evidence="4 5">
    <name type="scientific">Streptomyces diacarni</name>
    <dbReference type="NCBI Taxonomy" id="2800381"/>
    <lineage>
        <taxon>Bacteria</taxon>
        <taxon>Bacillati</taxon>
        <taxon>Actinomycetota</taxon>
        <taxon>Actinomycetes</taxon>
        <taxon>Kitasatosporales</taxon>
        <taxon>Streptomycetaceae</taxon>
        <taxon>Streptomyces</taxon>
    </lineage>
</organism>
<keyword evidence="2" id="KW-0560">Oxidoreductase</keyword>
<reference evidence="4 5" key="1">
    <citation type="submission" date="2018-06" db="EMBL/GenBank/DDBJ databases">
        <title>Streptomyces reniochalinae sp. nov. and Streptomyces diacarnus sp. nov. from marine sponges.</title>
        <authorList>
            <person name="Li L."/>
        </authorList>
    </citation>
    <scope>NUCLEOTIDE SEQUENCE [LARGE SCALE GENOMIC DNA]</scope>
    <source>
        <strain evidence="4 5">LHW51701</strain>
    </source>
</reference>
<evidence type="ECO:0000313" key="5">
    <source>
        <dbReference type="Proteomes" id="UP000252914"/>
    </source>
</evidence>
<dbReference type="EMBL" id="QOIN01000055">
    <property type="protein sequence ID" value="RCG17310.1"/>
    <property type="molecule type" value="Genomic_DNA"/>
</dbReference>
<keyword evidence="2" id="KW-0503">Monooxygenase</keyword>
<dbReference type="SUPFAM" id="SSF48264">
    <property type="entry name" value="Cytochrome P450"/>
    <property type="match status" value="1"/>
</dbReference>
<evidence type="ECO:0000256" key="3">
    <source>
        <dbReference type="SAM" id="MobiDB-lite"/>
    </source>
</evidence>
<comment type="caution">
    <text evidence="4">The sequence shown here is derived from an EMBL/GenBank/DDBJ whole genome shotgun (WGS) entry which is preliminary data.</text>
</comment>
<keyword evidence="2" id="KW-0408">Iron</keyword>
<dbReference type="GO" id="GO:0005506">
    <property type="term" value="F:iron ion binding"/>
    <property type="evidence" value="ECO:0007669"/>
    <property type="project" value="InterPro"/>
</dbReference>